<protein>
    <submittedName>
        <fullName evidence="1">Uncharacterized protein</fullName>
    </submittedName>
</protein>
<proteinExistence type="predicted"/>
<dbReference type="EMBL" id="UINC01181060">
    <property type="protein sequence ID" value="SVD90560.1"/>
    <property type="molecule type" value="Genomic_DNA"/>
</dbReference>
<name>A0A382Z5I4_9ZZZZ</name>
<gene>
    <name evidence="1" type="ORF">METZ01_LOCUS443414</name>
</gene>
<sequence>MINEKYVKKTLPGELFRDGQVLNQKIPLHQYQDHSSPVKIYSKL</sequence>
<evidence type="ECO:0000313" key="1">
    <source>
        <dbReference type="EMBL" id="SVD90560.1"/>
    </source>
</evidence>
<organism evidence="1">
    <name type="scientific">marine metagenome</name>
    <dbReference type="NCBI Taxonomy" id="408172"/>
    <lineage>
        <taxon>unclassified sequences</taxon>
        <taxon>metagenomes</taxon>
        <taxon>ecological metagenomes</taxon>
    </lineage>
</organism>
<accession>A0A382Z5I4</accession>
<reference evidence="1" key="1">
    <citation type="submission" date="2018-05" db="EMBL/GenBank/DDBJ databases">
        <authorList>
            <person name="Lanie J.A."/>
            <person name="Ng W.-L."/>
            <person name="Kazmierczak K.M."/>
            <person name="Andrzejewski T.M."/>
            <person name="Davidsen T.M."/>
            <person name="Wayne K.J."/>
            <person name="Tettelin H."/>
            <person name="Glass J.I."/>
            <person name="Rusch D."/>
            <person name="Podicherti R."/>
            <person name="Tsui H.-C.T."/>
            <person name="Winkler M.E."/>
        </authorList>
    </citation>
    <scope>NUCLEOTIDE SEQUENCE</scope>
</reference>
<dbReference type="AlphaFoldDB" id="A0A382Z5I4"/>